<gene>
    <name evidence="2" type="ORF">CTOB1V02_LOCUS14542</name>
</gene>
<organism evidence="2">
    <name type="scientific">Cyprideis torosa</name>
    <dbReference type="NCBI Taxonomy" id="163714"/>
    <lineage>
        <taxon>Eukaryota</taxon>
        <taxon>Metazoa</taxon>
        <taxon>Ecdysozoa</taxon>
        <taxon>Arthropoda</taxon>
        <taxon>Crustacea</taxon>
        <taxon>Oligostraca</taxon>
        <taxon>Ostracoda</taxon>
        <taxon>Podocopa</taxon>
        <taxon>Podocopida</taxon>
        <taxon>Cytherocopina</taxon>
        <taxon>Cytheroidea</taxon>
        <taxon>Cytherideidae</taxon>
        <taxon>Cyprideis</taxon>
    </lineage>
</organism>
<feature type="region of interest" description="Disordered" evidence="1">
    <location>
        <begin position="1"/>
        <end position="55"/>
    </location>
</feature>
<feature type="compositionally biased region" description="Basic and acidic residues" evidence="1">
    <location>
        <begin position="25"/>
        <end position="35"/>
    </location>
</feature>
<proteinExistence type="predicted"/>
<feature type="compositionally biased region" description="Polar residues" evidence="1">
    <location>
        <begin position="91"/>
        <end position="100"/>
    </location>
</feature>
<feature type="region of interest" description="Disordered" evidence="1">
    <location>
        <begin position="81"/>
        <end position="112"/>
    </location>
</feature>
<dbReference type="AlphaFoldDB" id="A0A7R8ZYP4"/>
<protein>
    <submittedName>
        <fullName evidence="2">Uncharacterized protein</fullName>
    </submittedName>
</protein>
<feature type="compositionally biased region" description="Basic and acidic residues" evidence="1">
    <location>
        <begin position="102"/>
        <end position="112"/>
    </location>
</feature>
<feature type="compositionally biased region" description="Basic and acidic residues" evidence="1">
    <location>
        <begin position="1"/>
        <end position="16"/>
    </location>
</feature>
<sequence length="112" mass="12432">SSPTLRDLRGLDKDPAEAVAGGLGRDLRGLDKDPAEAGGGWARSKGKRRKSLRPFPFQAPSLTNLGSRFIPEHVYRYESSSVKFEDRKSSAKNSELSPVTKQRIEKLRKGKH</sequence>
<dbReference type="EMBL" id="OB681426">
    <property type="protein sequence ID" value="CAD7236727.1"/>
    <property type="molecule type" value="Genomic_DNA"/>
</dbReference>
<name>A0A7R8ZYP4_9CRUS</name>
<evidence type="ECO:0000313" key="2">
    <source>
        <dbReference type="EMBL" id="CAD7236727.1"/>
    </source>
</evidence>
<accession>A0A7R8ZYP4</accession>
<reference evidence="2" key="1">
    <citation type="submission" date="2020-11" db="EMBL/GenBank/DDBJ databases">
        <authorList>
            <person name="Tran Van P."/>
        </authorList>
    </citation>
    <scope>NUCLEOTIDE SEQUENCE</scope>
</reference>
<evidence type="ECO:0000256" key="1">
    <source>
        <dbReference type="SAM" id="MobiDB-lite"/>
    </source>
</evidence>
<feature type="non-terminal residue" evidence="2">
    <location>
        <position position="1"/>
    </location>
</feature>